<evidence type="ECO:0000256" key="2">
    <source>
        <dbReference type="HAMAP-Rule" id="MF_00208"/>
    </source>
</evidence>
<dbReference type="EC" id="6.3.2.13" evidence="2"/>
<feature type="domain" description="Mur ligase central" evidence="5">
    <location>
        <begin position="117"/>
        <end position="327"/>
    </location>
</feature>
<dbReference type="InterPro" id="IPR035911">
    <property type="entry name" value="MurE/MurF_N"/>
</dbReference>
<dbReference type="GO" id="GO:0009252">
    <property type="term" value="P:peptidoglycan biosynthetic process"/>
    <property type="evidence" value="ECO:0007669"/>
    <property type="project" value="UniProtKB-UniRule"/>
</dbReference>
<dbReference type="Gene3D" id="3.40.1190.10">
    <property type="entry name" value="Mur-like, catalytic domain"/>
    <property type="match status" value="1"/>
</dbReference>
<feature type="binding site" evidence="2">
    <location>
        <position position="30"/>
    </location>
    <ligand>
        <name>UDP-N-acetyl-alpha-D-muramoyl-L-alanyl-D-glutamate</name>
        <dbReference type="ChEBI" id="CHEBI:83900"/>
    </ligand>
</feature>
<dbReference type="InterPro" id="IPR005761">
    <property type="entry name" value="UDP-N-AcMur-Glu-dNH2Pim_ligase"/>
</dbReference>
<keyword evidence="2 3" id="KW-0961">Cell wall biogenesis/degradation</keyword>
<comment type="caution">
    <text evidence="2">Lacks conserved residue(s) required for the propagation of feature annotation.</text>
</comment>
<comment type="similarity">
    <text evidence="1 2">Belongs to the MurCDEF family. MurE subfamily.</text>
</comment>
<comment type="caution">
    <text evidence="6">The sequence shown here is derived from an EMBL/GenBank/DDBJ whole genome shotgun (WGS) entry which is preliminary data.</text>
</comment>
<comment type="pathway">
    <text evidence="2 3">Cell wall biogenesis; peptidoglycan biosynthesis.</text>
</comment>
<keyword evidence="2 3" id="KW-0131">Cell cycle</keyword>
<dbReference type="GO" id="GO:0071555">
    <property type="term" value="P:cell wall organization"/>
    <property type="evidence" value="ECO:0007669"/>
    <property type="project" value="UniProtKB-KW"/>
</dbReference>
<keyword evidence="7" id="KW-1185">Reference proteome</keyword>
<dbReference type="GO" id="GO:0051301">
    <property type="term" value="P:cell division"/>
    <property type="evidence" value="ECO:0007669"/>
    <property type="project" value="UniProtKB-KW"/>
</dbReference>
<dbReference type="NCBIfam" id="TIGR01085">
    <property type="entry name" value="murE"/>
    <property type="match status" value="1"/>
</dbReference>
<comment type="function">
    <text evidence="2">Catalyzes the addition of meso-diaminopimelic acid to the nucleotide precursor UDP-N-acetylmuramoyl-L-alanyl-D-glutamate (UMAG) in the biosynthesis of bacterial cell-wall peptidoglycan.</text>
</comment>
<dbReference type="SUPFAM" id="SSF53623">
    <property type="entry name" value="MurD-like peptide ligases, catalytic domain"/>
    <property type="match status" value="1"/>
</dbReference>
<feature type="modified residue" description="N6-carboxylysine" evidence="2">
    <location>
        <position position="230"/>
    </location>
</feature>
<organism evidence="6 7">
    <name type="scientific">Aquabacterium soli</name>
    <dbReference type="NCBI Taxonomy" id="2493092"/>
    <lineage>
        <taxon>Bacteria</taxon>
        <taxon>Pseudomonadati</taxon>
        <taxon>Pseudomonadota</taxon>
        <taxon>Betaproteobacteria</taxon>
        <taxon>Burkholderiales</taxon>
        <taxon>Aquabacterium</taxon>
    </lineage>
</organism>
<dbReference type="InterPro" id="IPR036615">
    <property type="entry name" value="Mur_ligase_C_dom_sf"/>
</dbReference>
<dbReference type="Gene3D" id="3.90.190.20">
    <property type="entry name" value="Mur ligase, C-terminal domain"/>
    <property type="match status" value="1"/>
</dbReference>
<reference evidence="6 7" key="1">
    <citation type="submission" date="2018-12" db="EMBL/GenBank/DDBJ databases">
        <title>The whole draft genome of Aquabacterium sp. SJQ9.</title>
        <authorList>
            <person name="Sun L."/>
            <person name="Gao X."/>
            <person name="Chen W."/>
            <person name="Huang K."/>
        </authorList>
    </citation>
    <scope>NUCLEOTIDE SEQUENCE [LARGE SCALE GENOMIC DNA]</scope>
    <source>
        <strain evidence="6 7">SJQ9</strain>
    </source>
</reference>
<dbReference type="SUPFAM" id="SSF63418">
    <property type="entry name" value="MurE/MurF N-terminal domain"/>
    <property type="match status" value="1"/>
</dbReference>
<keyword evidence="2" id="KW-0963">Cytoplasm</keyword>
<dbReference type="Gene3D" id="3.40.1390.10">
    <property type="entry name" value="MurE/MurF, N-terminal domain"/>
    <property type="match status" value="1"/>
</dbReference>
<feature type="domain" description="Mur ligase C-terminal" evidence="4">
    <location>
        <begin position="350"/>
        <end position="484"/>
    </location>
</feature>
<comment type="subcellular location">
    <subcellularLocation>
        <location evidence="2 3">Cytoplasm</location>
    </subcellularLocation>
</comment>
<comment type="cofactor">
    <cofactor evidence="2">
        <name>Mg(2+)</name>
        <dbReference type="ChEBI" id="CHEBI:18420"/>
    </cofactor>
</comment>
<dbReference type="GO" id="GO:0005524">
    <property type="term" value="F:ATP binding"/>
    <property type="evidence" value="ECO:0007669"/>
    <property type="project" value="UniProtKB-UniRule"/>
</dbReference>
<dbReference type="AlphaFoldDB" id="A0A426VH69"/>
<dbReference type="GO" id="GO:0008765">
    <property type="term" value="F:UDP-N-acetylmuramoylalanyl-D-glutamate-2,6-diaminopimelate ligase activity"/>
    <property type="evidence" value="ECO:0007669"/>
    <property type="project" value="UniProtKB-UniRule"/>
</dbReference>
<feature type="binding site" evidence="2">
    <location>
        <begin position="163"/>
        <end position="164"/>
    </location>
    <ligand>
        <name>UDP-N-acetyl-alpha-D-muramoyl-L-alanyl-D-glutamate</name>
        <dbReference type="ChEBI" id="CHEBI:83900"/>
    </ligand>
</feature>
<keyword evidence="2 6" id="KW-0436">Ligase</keyword>
<proteinExistence type="inferred from homology"/>
<evidence type="ECO:0000256" key="3">
    <source>
        <dbReference type="RuleBase" id="RU004135"/>
    </source>
</evidence>
<evidence type="ECO:0000259" key="4">
    <source>
        <dbReference type="Pfam" id="PF02875"/>
    </source>
</evidence>
<dbReference type="UniPathway" id="UPA00219"/>
<evidence type="ECO:0000313" key="7">
    <source>
        <dbReference type="Proteomes" id="UP000269265"/>
    </source>
</evidence>
<dbReference type="Pfam" id="PF02875">
    <property type="entry name" value="Mur_ligase_C"/>
    <property type="match status" value="1"/>
</dbReference>
<dbReference type="HAMAP" id="MF_00208">
    <property type="entry name" value="MurE"/>
    <property type="match status" value="1"/>
</dbReference>
<keyword evidence="2" id="KW-0547">Nucleotide-binding</keyword>
<keyword evidence="2 3" id="KW-0132">Cell division</keyword>
<dbReference type="EMBL" id="RSED01000001">
    <property type="protein sequence ID" value="RRS06263.1"/>
    <property type="molecule type" value="Genomic_DNA"/>
</dbReference>
<feature type="binding site" evidence="2">
    <location>
        <begin position="431"/>
        <end position="434"/>
    </location>
    <ligand>
        <name>meso-2,6-diaminopimelate</name>
        <dbReference type="ChEBI" id="CHEBI:57791"/>
    </ligand>
</feature>
<keyword evidence="2 3" id="KW-0133">Cell shape</keyword>
<dbReference type="SUPFAM" id="SSF53244">
    <property type="entry name" value="MurD-like peptide ligases, peptide-binding domain"/>
    <property type="match status" value="1"/>
</dbReference>
<dbReference type="OrthoDB" id="9800958at2"/>
<name>A0A426VH69_9BURK</name>
<comment type="PTM">
    <text evidence="2">Carboxylation is probably crucial for Mg(2+) binding and, consequently, for the gamma-phosphate positioning of ATP.</text>
</comment>
<dbReference type="Proteomes" id="UP000269265">
    <property type="component" value="Unassembled WGS sequence"/>
</dbReference>
<dbReference type="GO" id="GO:0000287">
    <property type="term" value="F:magnesium ion binding"/>
    <property type="evidence" value="ECO:0007669"/>
    <property type="project" value="UniProtKB-UniRule"/>
</dbReference>
<gene>
    <name evidence="2" type="primary">murE</name>
    <name evidence="6" type="ORF">EIP75_01370</name>
</gene>
<accession>A0A426VH69</accession>
<feature type="short sequence motif" description="Meso-diaminopimelate recognition motif" evidence="2">
    <location>
        <begin position="431"/>
        <end position="434"/>
    </location>
</feature>
<evidence type="ECO:0000259" key="5">
    <source>
        <dbReference type="Pfam" id="PF08245"/>
    </source>
</evidence>
<feature type="binding site" evidence="2">
    <location>
        <position position="482"/>
    </location>
    <ligand>
        <name>meso-2,6-diaminopimelate</name>
        <dbReference type="ChEBI" id="CHEBI:57791"/>
    </ligand>
</feature>
<comment type="catalytic activity">
    <reaction evidence="2">
        <text>UDP-N-acetyl-alpha-D-muramoyl-L-alanyl-D-glutamate + meso-2,6-diaminopimelate + ATP = UDP-N-acetyl-alpha-D-muramoyl-L-alanyl-gamma-D-glutamyl-meso-2,6-diaminopimelate + ADP + phosphate + H(+)</text>
        <dbReference type="Rhea" id="RHEA:23676"/>
        <dbReference type="ChEBI" id="CHEBI:15378"/>
        <dbReference type="ChEBI" id="CHEBI:30616"/>
        <dbReference type="ChEBI" id="CHEBI:43474"/>
        <dbReference type="ChEBI" id="CHEBI:57791"/>
        <dbReference type="ChEBI" id="CHEBI:83900"/>
        <dbReference type="ChEBI" id="CHEBI:83905"/>
        <dbReference type="ChEBI" id="CHEBI:456216"/>
        <dbReference type="EC" id="6.3.2.13"/>
    </reaction>
</comment>
<feature type="binding site" evidence="2">
    <location>
        <position position="198"/>
    </location>
    <ligand>
        <name>UDP-N-acetyl-alpha-D-muramoyl-L-alanyl-D-glutamate</name>
        <dbReference type="ChEBI" id="CHEBI:83900"/>
    </ligand>
</feature>
<dbReference type="RefSeq" id="WP_125241406.1">
    <property type="nucleotide sequence ID" value="NZ_RSED01000001.1"/>
</dbReference>
<sequence>MSALTTPLNDVSSILAWLAAQGVRQLTVDSREIAPRVAQGQAPGFIAWPGAARDGRAFVPQALQEGARACLVEAEGADAFAFTDARVAAVPGLKARLAEIAHAFYDHPSERLDVVAVTGTNGKTSTSWWTAQALSALGRPCGVIGTLGVGQPGSGDFVSTGLTTPDPVTLHATFRHFVDEGLVAAAIEASSIGIEERRLDATRIRVAQFTNFTQDHLDYHQTMDAYWRAKQALFEWDGLQAAVVNVDDPQGDELVPLCRQRGLQLWTTAVREPARLSAQDVVTQADGLRARIVERDESLARVLDQADLQASLVGDFNVSNLLAVIGALRALGVTLADAVNACAGLSAVPGRMQQVQLPDTDALALPLAVVDYAHTPDALLKALTALRPLASARGGRLWCVFGCGGNRDPIKRPLMGAMADQYADEIVLTSDNPRNEAPGYILCQILAGVVRSEPVAVIENRREAIVHAITRADPRDVVLIAGKGHETTQDVAGAKTPFSDVDESLSALRARRAA</sequence>
<feature type="binding site" evidence="2">
    <location>
        <position position="190"/>
    </location>
    <ligand>
        <name>UDP-N-acetyl-alpha-D-muramoyl-L-alanyl-D-glutamate</name>
        <dbReference type="ChEBI" id="CHEBI:83900"/>
    </ligand>
</feature>
<keyword evidence="2 3" id="KW-0573">Peptidoglycan synthesis</keyword>
<dbReference type="InterPro" id="IPR036565">
    <property type="entry name" value="Mur-like_cat_sf"/>
</dbReference>
<dbReference type="PANTHER" id="PTHR23135">
    <property type="entry name" value="MUR LIGASE FAMILY MEMBER"/>
    <property type="match status" value="1"/>
</dbReference>
<dbReference type="InterPro" id="IPR013221">
    <property type="entry name" value="Mur_ligase_cen"/>
</dbReference>
<dbReference type="GO" id="GO:0008360">
    <property type="term" value="P:regulation of cell shape"/>
    <property type="evidence" value="ECO:0007669"/>
    <property type="project" value="UniProtKB-KW"/>
</dbReference>
<dbReference type="Pfam" id="PF08245">
    <property type="entry name" value="Mur_ligase_M"/>
    <property type="match status" value="1"/>
</dbReference>
<evidence type="ECO:0000313" key="6">
    <source>
        <dbReference type="EMBL" id="RRS06263.1"/>
    </source>
</evidence>
<dbReference type="InterPro" id="IPR004101">
    <property type="entry name" value="Mur_ligase_C"/>
</dbReference>
<protein>
    <recommendedName>
        <fullName evidence="2">UDP-N-acetylmuramoyl-L-alanyl-D-glutamate--2,6-diaminopimelate ligase</fullName>
        <ecNumber evidence="2">6.3.2.13</ecNumber>
    </recommendedName>
    <alternativeName>
        <fullName evidence="2">Meso-A2pm-adding enzyme</fullName>
    </alternativeName>
    <alternativeName>
        <fullName evidence="2">Meso-diaminopimelate-adding enzyme</fullName>
    </alternativeName>
    <alternativeName>
        <fullName evidence="2">UDP-MurNAc-L-Ala-D-Glu:meso-diaminopimelate ligase</fullName>
    </alternativeName>
    <alternativeName>
        <fullName evidence="2">UDP-MurNAc-tripeptide synthetase</fullName>
    </alternativeName>
    <alternativeName>
        <fullName evidence="2">UDP-N-acetylmuramyl-tripeptide synthetase</fullName>
    </alternativeName>
</protein>
<feature type="binding site" evidence="2">
    <location>
        <position position="407"/>
    </location>
    <ligand>
        <name>meso-2,6-diaminopimelate</name>
        <dbReference type="ChEBI" id="CHEBI:57791"/>
    </ligand>
</feature>
<keyword evidence="2" id="KW-0460">Magnesium</keyword>
<feature type="binding site" evidence="2">
    <location>
        <begin position="119"/>
        <end position="125"/>
    </location>
    <ligand>
        <name>ATP</name>
        <dbReference type="ChEBI" id="CHEBI:30616"/>
    </ligand>
</feature>
<evidence type="ECO:0000256" key="1">
    <source>
        <dbReference type="ARBA" id="ARBA00005898"/>
    </source>
</evidence>
<dbReference type="GO" id="GO:0005737">
    <property type="term" value="C:cytoplasm"/>
    <property type="evidence" value="ECO:0007669"/>
    <property type="project" value="UniProtKB-SubCell"/>
</dbReference>
<dbReference type="PANTHER" id="PTHR23135:SF4">
    <property type="entry name" value="UDP-N-ACETYLMURAMOYL-L-ALANYL-D-GLUTAMATE--2,6-DIAMINOPIMELATE LIGASE MURE HOMOLOG, CHLOROPLASTIC"/>
    <property type="match status" value="1"/>
</dbReference>
<dbReference type="NCBIfam" id="NF001126">
    <property type="entry name" value="PRK00139.1-4"/>
    <property type="match status" value="1"/>
</dbReference>
<keyword evidence="2" id="KW-0067">ATP-binding</keyword>
<feature type="binding site" evidence="2">
    <location>
        <position position="486"/>
    </location>
    <ligand>
        <name>meso-2,6-diaminopimelate</name>
        <dbReference type="ChEBI" id="CHEBI:57791"/>
    </ligand>
</feature>